<feature type="domain" description="TnsA endonuclease N-terminal" evidence="1">
    <location>
        <begin position="68"/>
        <end position="141"/>
    </location>
</feature>
<gene>
    <name evidence="2" type="ORF">ABXR19_11295</name>
</gene>
<keyword evidence="2" id="KW-0378">Hydrolase</keyword>
<keyword evidence="2" id="KW-0255">Endonuclease</keyword>
<dbReference type="EMBL" id="JBEWZI010000011">
    <property type="protein sequence ID" value="MET7014774.1"/>
    <property type="molecule type" value="Genomic_DNA"/>
</dbReference>
<dbReference type="InterPro" id="IPR011856">
    <property type="entry name" value="tRNA_endonuc-like_dom_sf"/>
</dbReference>
<dbReference type="Gene3D" id="3.40.1350.10">
    <property type="match status" value="1"/>
</dbReference>
<dbReference type="Proteomes" id="UP001549691">
    <property type="component" value="Unassembled WGS sequence"/>
</dbReference>
<protein>
    <submittedName>
        <fullName evidence="2">TnsA endonuclease N-terminal domain-containing protein</fullName>
    </submittedName>
</protein>
<keyword evidence="2" id="KW-0540">Nuclease</keyword>
<proteinExistence type="predicted"/>
<evidence type="ECO:0000313" key="3">
    <source>
        <dbReference type="Proteomes" id="UP001549691"/>
    </source>
</evidence>
<accession>A0ABV2TLG9</accession>
<evidence type="ECO:0000259" key="1">
    <source>
        <dbReference type="Pfam" id="PF08722"/>
    </source>
</evidence>
<dbReference type="InterPro" id="IPR014833">
    <property type="entry name" value="TnsA_N"/>
</dbReference>
<organism evidence="2 3">
    <name type="scientific">Uliginosibacterium flavum</name>
    <dbReference type="NCBI Taxonomy" id="1396831"/>
    <lineage>
        <taxon>Bacteria</taxon>
        <taxon>Pseudomonadati</taxon>
        <taxon>Pseudomonadota</taxon>
        <taxon>Betaproteobacteria</taxon>
        <taxon>Rhodocyclales</taxon>
        <taxon>Zoogloeaceae</taxon>
        <taxon>Uliginosibacterium</taxon>
    </lineage>
</organism>
<name>A0ABV2TLG9_9RHOO</name>
<dbReference type="Pfam" id="PF08722">
    <property type="entry name" value="Tn7_TnsA-like_N"/>
    <property type="match status" value="1"/>
</dbReference>
<evidence type="ECO:0000313" key="2">
    <source>
        <dbReference type="EMBL" id="MET7014774.1"/>
    </source>
</evidence>
<dbReference type="GO" id="GO:0004519">
    <property type="term" value="F:endonuclease activity"/>
    <property type="evidence" value="ECO:0007669"/>
    <property type="project" value="UniProtKB-KW"/>
</dbReference>
<comment type="caution">
    <text evidence="2">The sequence shown here is derived from an EMBL/GenBank/DDBJ whole genome shotgun (WGS) entry which is preliminary data.</text>
</comment>
<keyword evidence="3" id="KW-1185">Reference proteome</keyword>
<reference evidence="2 3" key="1">
    <citation type="submission" date="2024-07" db="EMBL/GenBank/DDBJ databases">
        <title>Uliginosibacterium flavum JJ3220;KACC:17644.</title>
        <authorList>
            <person name="Kim M.K."/>
        </authorList>
    </citation>
    <scope>NUCLEOTIDE SEQUENCE [LARGE SCALE GENOMIC DNA]</scope>
    <source>
        <strain evidence="2 3">KACC:17644</strain>
    </source>
</reference>
<sequence length="232" mass="26334">MLDTKPSNVPGIGTFKSVLPFHSTRNPVRPSGRGFRGKFSSRKMGRMVRCESLLEMAAVELAEFSRGVVAIDEQPVNITYQLDGKSRRYTPDFRFKWENGEQWYVEVKPLELLNEPANIARFAAIARFFEAQGAAFVVLTERQLKLPVRNKQIKYLLRYMPRVPTAVPVQILQQWCPGHSFSFLEAERMLGGSSQLLGLLAQRTLVCDLDKPRSPDTVVRLFCEGDDHALFA</sequence>